<dbReference type="PANTHER" id="PTHR43275">
    <property type="entry name" value="D-MALATE DEHYDROGENASE [DECARBOXYLATING]"/>
    <property type="match status" value="1"/>
</dbReference>
<dbReference type="NCBIfam" id="TIGR02089">
    <property type="entry name" value="TTC"/>
    <property type="match status" value="1"/>
</dbReference>
<dbReference type="InterPro" id="IPR050501">
    <property type="entry name" value="ICDH/IPMDH"/>
</dbReference>
<dbReference type="SMART" id="SM01329">
    <property type="entry name" value="Iso_dh"/>
    <property type="match status" value="1"/>
</dbReference>
<dbReference type="PROSITE" id="PS00470">
    <property type="entry name" value="IDH_IMDH"/>
    <property type="match status" value="1"/>
</dbReference>
<evidence type="ECO:0000256" key="5">
    <source>
        <dbReference type="ARBA" id="ARBA00022723"/>
    </source>
</evidence>
<dbReference type="SUPFAM" id="SSF53659">
    <property type="entry name" value="Isocitrate/Isopropylmalate dehydrogenase-like"/>
    <property type="match status" value="1"/>
</dbReference>
<dbReference type="AlphaFoldDB" id="A0AA41WDU8"/>
<keyword evidence="8" id="KW-0464">Manganese</keyword>
<evidence type="ECO:0000256" key="4">
    <source>
        <dbReference type="ARBA" id="ARBA00013126"/>
    </source>
</evidence>
<reference evidence="11" key="1">
    <citation type="submission" date="2022-06" db="EMBL/GenBank/DDBJ databases">
        <title>CFH 74404 Thermomicrobiaceae sp.</title>
        <authorList>
            <person name="Ming H."/>
            <person name="Li W.-J."/>
            <person name="Zhao Z."/>
        </authorList>
    </citation>
    <scope>NUCLEOTIDE SEQUENCE</scope>
    <source>
        <strain evidence="11">CFH 74404</strain>
    </source>
</reference>
<name>A0AA41WDU8_9BACT</name>
<evidence type="ECO:0000313" key="11">
    <source>
        <dbReference type="EMBL" id="MCM8747636.1"/>
    </source>
</evidence>
<evidence type="ECO:0000259" key="10">
    <source>
        <dbReference type="SMART" id="SM01329"/>
    </source>
</evidence>
<dbReference type="Pfam" id="PF00180">
    <property type="entry name" value="Iso_dh"/>
    <property type="match status" value="1"/>
</dbReference>
<keyword evidence="5" id="KW-0479">Metal-binding</keyword>
<dbReference type="InterPro" id="IPR024084">
    <property type="entry name" value="IsoPropMal-DH-like_dom"/>
</dbReference>
<dbReference type="InterPro" id="IPR011829">
    <property type="entry name" value="TTC_DH"/>
</dbReference>
<sequence length="354" mass="38061">MDAVKRYRIAVIPGDGVGKEVIPAGQRVLEAAVAGHAELAWTVLPWGSDYYRQTGAMMPPDGLEILRGFDAIYLGAVGDPPHVPDHVTLWGLLLPIRKAFDLYVNVRPIKLLPGLQGPLRNKGPEHIDMVFVRENTEGEYAGAGGRVHVGTPHEVALETAVFSRFNVERVVRYTFELARTRRKRLTSITKSNAQQHAMVFWDAVVAEVARDYPDVEVTSLLVDAAAALMVRAPERFDVAVGSNLFADILTDLGGALMGSLGLPPSANLAYNPRLPSLFEPVHGSAPDIAGRGLANPIATVWAGAMMLDHLGETEAANRIMTAIEALTAEGNVLTPDLGGTATTDQVAGRIIELL</sequence>
<evidence type="ECO:0000256" key="6">
    <source>
        <dbReference type="ARBA" id="ARBA00023002"/>
    </source>
</evidence>
<organism evidence="11 12">
    <name type="scientific">Thermalbibacter longus</name>
    <dbReference type="NCBI Taxonomy" id="2951981"/>
    <lineage>
        <taxon>Bacteria</taxon>
        <taxon>Pseudomonadati</taxon>
        <taxon>Thermomicrobiota</taxon>
        <taxon>Thermomicrobia</taxon>
        <taxon>Thermomicrobiales</taxon>
        <taxon>Thermomicrobiaceae</taxon>
        <taxon>Thermalbibacter</taxon>
    </lineage>
</organism>
<comment type="cofactor">
    <cofactor evidence="1">
        <name>Mn(2+)</name>
        <dbReference type="ChEBI" id="CHEBI:29035"/>
    </cofactor>
</comment>
<dbReference type="EC" id="1.1.1.83" evidence="4"/>
<comment type="catalytic activity">
    <reaction evidence="9">
        <text>(R)-malate + NAD(+) = pyruvate + CO2 + NADH</text>
        <dbReference type="Rhea" id="RHEA:18365"/>
        <dbReference type="ChEBI" id="CHEBI:15361"/>
        <dbReference type="ChEBI" id="CHEBI:15588"/>
        <dbReference type="ChEBI" id="CHEBI:16526"/>
        <dbReference type="ChEBI" id="CHEBI:57540"/>
        <dbReference type="ChEBI" id="CHEBI:57945"/>
        <dbReference type="EC" id="1.1.1.83"/>
    </reaction>
</comment>
<evidence type="ECO:0000256" key="1">
    <source>
        <dbReference type="ARBA" id="ARBA00001936"/>
    </source>
</evidence>
<comment type="caution">
    <text evidence="11">The sequence shown here is derived from an EMBL/GenBank/DDBJ whole genome shotgun (WGS) entry which is preliminary data.</text>
</comment>
<feature type="domain" description="Isopropylmalate dehydrogenase-like" evidence="10">
    <location>
        <begin position="8"/>
        <end position="350"/>
    </location>
</feature>
<protein>
    <recommendedName>
        <fullName evidence="4">D-malate dehydrogenase (decarboxylating)</fullName>
        <ecNumber evidence="4">1.1.1.83</ecNumber>
    </recommendedName>
</protein>
<gene>
    <name evidence="11" type="ORF">NET02_00590</name>
</gene>
<accession>A0AA41WDU8</accession>
<dbReference type="GO" id="GO:0000287">
    <property type="term" value="F:magnesium ion binding"/>
    <property type="evidence" value="ECO:0007669"/>
    <property type="project" value="InterPro"/>
</dbReference>
<evidence type="ECO:0000256" key="3">
    <source>
        <dbReference type="ARBA" id="ARBA00007769"/>
    </source>
</evidence>
<comment type="cofactor">
    <cofactor evidence="2">
        <name>Mg(2+)</name>
        <dbReference type="ChEBI" id="CHEBI:18420"/>
    </cofactor>
</comment>
<evidence type="ECO:0000256" key="7">
    <source>
        <dbReference type="ARBA" id="ARBA00023027"/>
    </source>
</evidence>
<dbReference type="Proteomes" id="UP001165306">
    <property type="component" value="Unassembled WGS sequence"/>
</dbReference>
<dbReference type="Gene3D" id="3.40.718.10">
    <property type="entry name" value="Isopropylmalate Dehydrogenase"/>
    <property type="match status" value="1"/>
</dbReference>
<keyword evidence="7" id="KW-0520">NAD</keyword>
<keyword evidence="12" id="KW-1185">Reference proteome</keyword>
<keyword evidence="6 11" id="KW-0560">Oxidoreductase</keyword>
<dbReference type="GO" id="GO:0051287">
    <property type="term" value="F:NAD binding"/>
    <property type="evidence" value="ECO:0007669"/>
    <property type="project" value="InterPro"/>
</dbReference>
<dbReference type="EMBL" id="JAMSLR010000001">
    <property type="protein sequence ID" value="MCM8747636.1"/>
    <property type="molecule type" value="Genomic_DNA"/>
</dbReference>
<evidence type="ECO:0000256" key="2">
    <source>
        <dbReference type="ARBA" id="ARBA00001946"/>
    </source>
</evidence>
<comment type="similarity">
    <text evidence="3">Belongs to the isocitrate and isopropylmalate dehydrogenases family.</text>
</comment>
<dbReference type="PANTHER" id="PTHR43275:SF1">
    <property type="entry name" value="D-MALATE DEHYDROGENASE [DECARBOXYLATING]"/>
    <property type="match status" value="1"/>
</dbReference>
<proteinExistence type="inferred from homology"/>
<dbReference type="InterPro" id="IPR019818">
    <property type="entry name" value="IsoCit/isopropylmalate_DH_CS"/>
</dbReference>
<dbReference type="GO" id="GO:0046553">
    <property type="term" value="F:D-malate dehydrogenase (decarboxylating) (NAD+) activity"/>
    <property type="evidence" value="ECO:0007669"/>
    <property type="project" value="UniProtKB-EC"/>
</dbReference>
<evidence type="ECO:0000256" key="9">
    <source>
        <dbReference type="ARBA" id="ARBA00049301"/>
    </source>
</evidence>
<evidence type="ECO:0000313" key="12">
    <source>
        <dbReference type="Proteomes" id="UP001165306"/>
    </source>
</evidence>
<evidence type="ECO:0000256" key="8">
    <source>
        <dbReference type="ARBA" id="ARBA00023211"/>
    </source>
</evidence>